<dbReference type="PANTHER" id="PTHR43861">
    <property type="entry name" value="TRANS-ACONITATE 2-METHYLTRANSFERASE-RELATED"/>
    <property type="match status" value="1"/>
</dbReference>
<evidence type="ECO:0000256" key="2">
    <source>
        <dbReference type="ARBA" id="ARBA00022679"/>
    </source>
</evidence>
<reference evidence="4 5" key="1">
    <citation type="submission" date="2020-08" db="EMBL/GenBank/DDBJ databases">
        <title>Sequencing the genomes of 1000 actinobacteria strains.</title>
        <authorList>
            <person name="Klenk H.-P."/>
        </authorList>
    </citation>
    <scope>NUCLEOTIDE SEQUENCE [LARGE SCALE GENOMIC DNA]</scope>
    <source>
        <strain evidence="4 5">DSM 44786</strain>
    </source>
</reference>
<gene>
    <name evidence="4" type="ORF">F4556_000275</name>
</gene>
<accession>A0A7W7S6D4</accession>
<protein>
    <submittedName>
        <fullName evidence="4">SAM-dependent methyltransferase</fullName>
    </submittedName>
</protein>
<dbReference type="GO" id="GO:0008168">
    <property type="term" value="F:methyltransferase activity"/>
    <property type="evidence" value="ECO:0007669"/>
    <property type="project" value="UniProtKB-KW"/>
</dbReference>
<comment type="caution">
    <text evidence="4">The sequence shown here is derived from an EMBL/GenBank/DDBJ whole genome shotgun (WGS) entry which is preliminary data.</text>
</comment>
<dbReference type="Gene3D" id="3.40.50.150">
    <property type="entry name" value="Vaccinia Virus protein VP39"/>
    <property type="match status" value="1"/>
</dbReference>
<dbReference type="SUPFAM" id="SSF53335">
    <property type="entry name" value="S-adenosyl-L-methionine-dependent methyltransferases"/>
    <property type="match status" value="1"/>
</dbReference>
<sequence>MSETSAHGPVRRSYDTVSEEYRRRIGDELAHKPLDRALLAALIEQTEPGTPIADLGCGPGHIAGWLAEQGARPVGVDLSPAMVGIARREHPKLEFREGDLLHLPAADGEFGAAIALYSVIHLAPAELRPAFTEIHRTLRPGGLLLLAFHLGTEVRHLTEWWDHPVDVDFHFLDLTTVEESLTSTGFTVEARLERTNYPQEAETRRGYLLARRDRP</sequence>
<organism evidence="4 5">
    <name type="scientific">Kitasatospora gansuensis</name>
    <dbReference type="NCBI Taxonomy" id="258050"/>
    <lineage>
        <taxon>Bacteria</taxon>
        <taxon>Bacillati</taxon>
        <taxon>Actinomycetota</taxon>
        <taxon>Actinomycetes</taxon>
        <taxon>Kitasatosporales</taxon>
        <taxon>Streptomycetaceae</taxon>
        <taxon>Kitasatospora</taxon>
    </lineage>
</organism>
<dbReference type="CDD" id="cd02440">
    <property type="entry name" value="AdoMet_MTases"/>
    <property type="match status" value="1"/>
</dbReference>
<dbReference type="GO" id="GO:0032259">
    <property type="term" value="P:methylation"/>
    <property type="evidence" value="ECO:0007669"/>
    <property type="project" value="UniProtKB-KW"/>
</dbReference>
<dbReference type="InterPro" id="IPR029063">
    <property type="entry name" value="SAM-dependent_MTases_sf"/>
</dbReference>
<dbReference type="RefSeq" id="WP_184910898.1">
    <property type="nucleotide sequence ID" value="NZ_JACHJR010000001.1"/>
</dbReference>
<feature type="domain" description="Methyltransferase" evidence="3">
    <location>
        <begin position="52"/>
        <end position="142"/>
    </location>
</feature>
<name>A0A7W7S6D4_9ACTN</name>
<evidence type="ECO:0000313" key="5">
    <source>
        <dbReference type="Proteomes" id="UP000573327"/>
    </source>
</evidence>
<dbReference type="EMBL" id="JACHJR010000001">
    <property type="protein sequence ID" value="MBB4944740.1"/>
    <property type="molecule type" value="Genomic_DNA"/>
</dbReference>
<evidence type="ECO:0000313" key="4">
    <source>
        <dbReference type="EMBL" id="MBB4944740.1"/>
    </source>
</evidence>
<keyword evidence="5" id="KW-1185">Reference proteome</keyword>
<dbReference type="Pfam" id="PF13649">
    <property type="entry name" value="Methyltransf_25"/>
    <property type="match status" value="1"/>
</dbReference>
<dbReference type="PANTHER" id="PTHR43861:SF1">
    <property type="entry name" value="TRANS-ACONITATE 2-METHYLTRANSFERASE"/>
    <property type="match status" value="1"/>
</dbReference>
<dbReference type="AlphaFoldDB" id="A0A7W7S6D4"/>
<keyword evidence="2 4" id="KW-0808">Transferase</keyword>
<keyword evidence="1 4" id="KW-0489">Methyltransferase</keyword>
<proteinExistence type="predicted"/>
<evidence type="ECO:0000256" key="1">
    <source>
        <dbReference type="ARBA" id="ARBA00022603"/>
    </source>
</evidence>
<dbReference type="InterPro" id="IPR041698">
    <property type="entry name" value="Methyltransf_25"/>
</dbReference>
<evidence type="ECO:0000259" key="3">
    <source>
        <dbReference type="Pfam" id="PF13649"/>
    </source>
</evidence>
<dbReference type="Proteomes" id="UP000573327">
    <property type="component" value="Unassembled WGS sequence"/>
</dbReference>
<dbReference type="GO" id="GO:0017000">
    <property type="term" value="P:antibiotic biosynthetic process"/>
    <property type="evidence" value="ECO:0007669"/>
    <property type="project" value="UniProtKB-ARBA"/>
</dbReference>